<feature type="domain" description="N-acetyltransferase" evidence="1">
    <location>
        <begin position="126"/>
        <end position="179"/>
    </location>
</feature>
<gene>
    <name evidence="2" type="ORF">GCM10010246_52710</name>
</gene>
<evidence type="ECO:0000259" key="1">
    <source>
        <dbReference type="Pfam" id="PF00583"/>
    </source>
</evidence>
<dbReference type="PANTHER" id="PTHR42791">
    <property type="entry name" value="GNAT FAMILY ACETYLTRANSFERASE"/>
    <property type="match status" value="1"/>
</dbReference>
<keyword evidence="3" id="KW-1185">Reference proteome</keyword>
<dbReference type="SUPFAM" id="SSF55729">
    <property type="entry name" value="Acyl-CoA N-acyltransferases (Nat)"/>
    <property type="match status" value="1"/>
</dbReference>
<dbReference type="RefSeq" id="WP_346176860.1">
    <property type="nucleotide sequence ID" value="NZ_BAAASD010000026.1"/>
</dbReference>
<organism evidence="2 3">
    <name type="scientific">Streptomyces cuspidosporus</name>
    <dbReference type="NCBI Taxonomy" id="66882"/>
    <lineage>
        <taxon>Bacteria</taxon>
        <taxon>Bacillati</taxon>
        <taxon>Actinomycetota</taxon>
        <taxon>Actinomycetes</taxon>
        <taxon>Kitasatosporales</taxon>
        <taxon>Streptomycetaceae</taxon>
        <taxon>Streptomyces</taxon>
    </lineage>
</organism>
<dbReference type="CDD" id="cd04301">
    <property type="entry name" value="NAT_SF"/>
    <property type="match status" value="1"/>
</dbReference>
<dbReference type="InterPro" id="IPR052523">
    <property type="entry name" value="Trichothecene_AcTrans"/>
</dbReference>
<comment type="caution">
    <text evidence="2">The sequence shown here is derived from an EMBL/GenBank/DDBJ whole genome shotgun (WGS) entry which is preliminary data.</text>
</comment>
<dbReference type="EMBL" id="BAAASD010000026">
    <property type="protein sequence ID" value="GAA2356814.1"/>
    <property type="molecule type" value="Genomic_DNA"/>
</dbReference>
<dbReference type="Proteomes" id="UP001500253">
    <property type="component" value="Unassembled WGS sequence"/>
</dbReference>
<proteinExistence type="predicted"/>
<accession>A0ABN3GNX8</accession>
<evidence type="ECO:0000313" key="3">
    <source>
        <dbReference type="Proteomes" id="UP001500253"/>
    </source>
</evidence>
<reference evidence="2 3" key="1">
    <citation type="journal article" date="2019" name="Int. J. Syst. Evol. Microbiol.">
        <title>The Global Catalogue of Microorganisms (GCM) 10K type strain sequencing project: providing services to taxonomists for standard genome sequencing and annotation.</title>
        <authorList>
            <consortium name="The Broad Institute Genomics Platform"/>
            <consortium name="The Broad Institute Genome Sequencing Center for Infectious Disease"/>
            <person name="Wu L."/>
            <person name="Ma J."/>
        </authorList>
    </citation>
    <scope>NUCLEOTIDE SEQUENCE [LARGE SCALE GENOMIC DNA]</scope>
    <source>
        <strain evidence="2 3">JCM 4316</strain>
    </source>
</reference>
<dbReference type="InterPro" id="IPR000182">
    <property type="entry name" value="GNAT_dom"/>
</dbReference>
<name>A0ABN3GNX8_9ACTN</name>
<dbReference type="PANTHER" id="PTHR42791:SF1">
    <property type="entry name" value="N-ACETYLTRANSFERASE DOMAIN-CONTAINING PROTEIN"/>
    <property type="match status" value="1"/>
</dbReference>
<dbReference type="InterPro" id="IPR016181">
    <property type="entry name" value="Acyl_CoA_acyltransferase"/>
</dbReference>
<protein>
    <recommendedName>
        <fullName evidence="1">N-acetyltransferase domain-containing protein</fullName>
    </recommendedName>
</protein>
<sequence length="236" mass="24498">MSEDLAAAASRRIDTDPDPTACADLLAAAFAREPAVSWICGGAHSARARWFRATLRTHAGLAGARRTALVDTEGRLLAAAVLTPPGATPPAGARALWAARTLLSSGPHALGRTLRYLDATEGGAPAGAWTLEFVGVRPDLTGRGAGRTLLDHVLTTTPGAVHLTTADPANVPLYRHFGFTTLGETPLGPLTVTSMARVPSQKTHEDLGVLAPPCERRGQTLRCGDGGMDRGDGRSG</sequence>
<evidence type="ECO:0000313" key="2">
    <source>
        <dbReference type="EMBL" id="GAA2356814.1"/>
    </source>
</evidence>
<dbReference type="Gene3D" id="3.40.630.30">
    <property type="match status" value="1"/>
</dbReference>
<dbReference type="Pfam" id="PF00583">
    <property type="entry name" value="Acetyltransf_1"/>
    <property type="match status" value="1"/>
</dbReference>